<feature type="region of interest" description="Disordered" evidence="2">
    <location>
        <begin position="631"/>
        <end position="652"/>
    </location>
</feature>
<evidence type="ECO:0000256" key="2">
    <source>
        <dbReference type="SAM" id="MobiDB-lite"/>
    </source>
</evidence>
<dbReference type="Proteomes" id="UP000590412">
    <property type="component" value="Unassembled WGS sequence"/>
</dbReference>
<evidence type="ECO:0000259" key="3">
    <source>
        <dbReference type="Pfam" id="PF12927"/>
    </source>
</evidence>
<feature type="region of interest" description="Disordered" evidence="2">
    <location>
        <begin position="48"/>
        <end position="76"/>
    </location>
</feature>
<feature type="compositionally biased region" description="Basic and acidic residues" evidence="2">
    <location>
        <begin position="52"/>
        <end position="76"/>
    </location>
</feature>
<dbReference type="AlphaFoldDB" id="A0A8X7NRF2"/>
<sequence length="751" mass="84747">MSTTIAKGTAPKDEKSEINELIKQINLTILNLQRKRLHLSRELSVALKQKTPKIEEVKDERSNEETSRSESNDDKAIRLKSLVEQFDQKIKEAQSTKDNLNKLGQQLQSVNHVDEKEKLNEDGLPFMDIQEEVDEDGNFISSRINNVPVEVEGPVTKSASKVITPSSSGKSEKASKVGDISPGQTNGDSQDDELMQLFADMELMPGQTQLKQHLNQDELLDKIDDLKISPEEKFNLKKICVQAFEDYNENDDETKKQTTSSSKKEHSTPSNKTTMEKSSIDTDNLLELELLADEFDNEEDAGGEYADDEDWDYELDDDGDDDGDDDDENDDDRADDLLYGTKPNSTWLGGKSGDPKSSDLFWNQIAELRRKETSIKGGQKHGLDASESEVVETKPIDAKKKQKSVRFAENLDIKNVENISDSLKTSPPFIKTSLFKQNRVNGTSRNNGGSAQDAVSEKESIVEDIVVERDVDVPSSDKVVEDTIMEKDINDSPNSTKPSRTFDSDTQQTIKKPVSRFKALRKNTPPSDIEMHSSKANNDGLLENPMQMDDSQSVSITSNAEMHQNEVGTKPDHYDESMVANDTHLDYSNMQDMDTMAKAYLMGMYDDDIDIDGPLVESLEDFKSLNKIVESKSREKSNSVSTNSQNARGGEVYDQKSNEIGMDYDENHDIDDYDENEAMINDIEEHGLDEDDTNLHDENDITNQELSESYNKLRERMLARENAKREEQGFERTDEEGNVIRVSKFKARMNK</sequence>
<feature type="coiled-coil region" evidence="1">
    <location>
        <begin position="76"/>
        <end position="103"/>
    </location>
</feature>
<evidence type="ECO:0000256" key="1">
    <source>
        <dbReference type="SAM" id="Coils"/>
    </source>
</evidence>
<feature type="region of interest" description="Disordered" evidence="2">
    <location>
        <begin position="372"/>
        <end position="403"/>
    </location>
</feature>
<protein>
    <recommendedName>
        <fullName evidence="3">DUF3835 domain-containing protein</fullName>
    </recommendedName>
</protein>
<accession>A0A8X7NRF2</accession>
<keyword evidence="1" id="KW-0175">Coiled coil</keyword>
<feature type="compositionally biased region" description="Polar residues" evidence="2">
    <location>
        <begin position="157"/>
        <end position="169"/>
    </location>
</feature>
<evidence type="ECO:0000313" key="5">
    <source>
        <dbReference type="Proteomes" id="UP000590412"/>
    </source>
</evidence>
<feature type="region of interest" description="Disordered" evidence="2">
    <location>
        <begin position="488"/>
        <end position="509"/>
    </location>
</feature>
<feature type="domain" description="DUF3835" evidence="3">
    <location>
        <begin position="689"/>
        <end position="748"/>
    </location>
</feature>
<organism evidence="4 5">
    <name type="scientific">Candida parapsilosis</name>
    <name type="common">Yeast</name>
    <dbReference type="NCBI Taxonomy" id="5480"/>
    <lineage>
        <taxon>Eukaryota</taxon>
        <taxon>Fungi</taxon>
        <taxon>Dikarya</taxon>
        <taxon>Ascomycota</taxon>
        <taxon>Saccharomycotina</taxon>
        <taxon>Pichiomycetes</taxon>
        <taxon>Debaryomycetaceae</taxon>
        <taxon>Candida/Lodderomyces clade</taxon>
        <taxon>Candida</taxon>
    </lineage>
</organism>
<comment type="caution">
    <text evidence="4">The sequence shown here is derived from an EMBL/GenBank/DDBJ whole genome shotgun (WGS) entry which is preliminary data.</text>
</comment>
<dbReference type="InterPro" id="IPR024325">
    <property type="entry name" value="DUF3835"/>
</dbReference>
<gene>
    <name evidence="4" type="ORF">FOB60_002351</name>
</gene>
<feature type="compositionally biased region" description="Acidic residues" evidence="2">
    <location>
        <begin position="284"/>
        <end position="334"/>
    </location>
</feature>
<feature type="region of interest" description="Disordered" evidence="2">
    <location>
        <begin position="246"/>
        <end position="358"/>
    </location>
</feature>
<dbReference type="EMBL" id="JABWAB010000003">
    <property type="protein sequence ID" value="KAF6057796.1"/>
    <property type="molecule type" value="Genomic_DNA"/>
</dbReference>
<reference evidence="4" key="1">
    <citation type="submission" date="2020-03" db="EMBL/GenBank/DDBJ databases">
        <title>FDA dAtabase for Regulatory Grade micrObial Sequences (FDA-ARGOS): Supporting development and validation of Infectious Disease Dx tests.</title>
        <authorList>
            <person name="Campos J."/>
            <person name="Goldberg B."/>
            <person name="Tallon L."/>
            <person name="Sadzewicz L."/>
            <person name="Vavikolanu K."/>
            <person name="Mehta A."/>
            <person name="Aluvathingal J."/>
            <person name="Nadendla S."/>
            <person name="Nandy P."/>
            <person name="Geyer C."/>
            <person name="Yan Y."/>
            <person name="Sichtig H."/>
        </authorList>
    </citation>
    <scope>NUCLEOTIDE SEQUENCE [LARGE SCALE GENOMIC DNA]</scope>
    <source>
        <strain evidence="4">FDAARGOS_652</strain>
    </source>
</reference>
<dbReference type="OrthoDB" id="21413at2759"/>
<feature type="compositionally biased region" description="Polar residues" evidence="2">
    <location>
        <begin position="638"/>
        <end position="647"/>
    </location>
</feature>
<proteinExistence type="predicted"/>
<feature type="compositionally biased region" description="Polar residues" evidence="2">
    <location>
        <begin position="491"/>
        <end position="509"/>
    </location>
</feature>
<name>A0A8X7NRF2_CANPA</name>
<feature type="region of interest" description="Disordered" evidence="2">
    <location>
        <begin position="155"/>
        <end position="194"/>
    </location>
</feature>
<evidence type="ECO:0000313" key="4">
    <source>
        <dbReference type="EMBL" id="KAF6057796.1"/>
    </source>
</evidence>
<dbReference type="Pfam" id="PF12927">
    <property type="entry name" value="DUF3835"/>
    <property type="match status" value="1"/>
</dbReference>